<dbReference type="EMBL" id="JAQSIO010000003">
    <property type="protein sequence ID" value="MDD0815003.1"/>
    <property type="molecule type" value="Genomic_DNA"/>
</dbReference>
<evidence type="ECO:0008006" key="5">
    <source>
        <dbReference type="Google" id="ProtNLM"/>
    </source>
</evidence>
<organism evidence="3 4">
    <name type="scientific">Curvibacter microcysteis</name>
    <dbReference type="NCBI Taxonomy" id="3026419"/>
    <lineage>
        <taxon>Bacteria</taxon>
        <taxon>Pseudomonadati</taxon>
        <taxon>Pseudomonadota</taxon>
        <taxon>Betaproteobacteria</taxon>
        <taxon>Burkholderiales</taxon>
        <taxon>Comamonadaceae</taxon>
        <taxon>Curvibacter</taxon>
    </lineage>
</organism>
<reference evidence="3 4" key="1">
    <citation type="submission" date="2023-02" db="EMBL/GenBank/DDBJ databases">
        <title>Bacterial whole genome sequence for Curvibacter sp. HBC28.</title>
        <authorList>
            <person name="Le V."/>
            <person name="Ko S.-R."/>
            <person name="Ahn C.-Y."/>
            <person name="Oh H.-M."/>
        </authorList>
    </citation>
    <scope>NUCLEOTIDE SEQUENCE [LARGE SCALE GENOMIC DNA]</scope>
    <source>
        <strain evidence="3 4">HBC28</strain>
    </source>
</reference>
<proteinExistence type="predicted"/>
<sequence>MSRASGRWPGRRPAGVALALWACLLGPSQAQVAEGTSASEDPMDVQSEAPPESDWRLSGSTEAWGYTTHTDLASASLLNPGNRLAGLPREANAWDLRVNARAEQGPLALVGAVRLLSQSRRTDRVAAPAQHDSDDSQQWGQAFARYRAGEGVWTVGRELLSWGPANFRSPSNPFYFDAGRTNPLAATPGVDLLRYSGPLAPGWRGGGGYVFSTSQISPATDQGHSAWLKLDQQGPAHLLSLVLSQQRGGALFVGGFAQWTPDDAWLLYAEFGSTRQRGRLQALGAGPGPLYRWQQPAPRSTNTLLGASYTLESGHVLTGEWLHSGEGYSQAGQAAYWAQAQRAQGLLTQNPALAYVSLGQALGQAPRLLGRDYAWVGLQSNPQQSRFYWRLEYSSQWADRSGQVVLYAEKSLGTRLSAFAVLGHSVGGVQTEFGSLVRDRLTLGLKWFVL</sequence>
<protein>
    <recommendedName>
        <fullName evidence="5">Porin</fullName>
    </recommendedName>
</protein>
<name>A0ABT5MEJ5_9BURK</name>
<dbReference type="SUPFAM" id="SSF56935">
    <property type="entry name" value="Porins"/>
    <property type="match status" value="1"/>
</dbReference>
<feature type="chain" id="PRO_5046154826" description="Porin" evidence="2">
    <location>
        <begin position="33"/>
        <end position="450"/>
    </location>
</feature>
<feature type="signal peptide" evidence="2">
    <location>
        <begin position="1"/>
        <end position="32"/>
    </location>
</feature>
<keyword evidence="4" id="KW-1185">Reference proteome</keyword>
<gene>
    <name evidence="3" type="ORF">PSQ39_10210</name>
</gene>
<evidence type="ECO:0000256" key="1">
    <source>
        <dbReference type="SAM" id="MobiDB-lite"/>
    </source>
</evidence>
<keyword evidence="2" id="KW-0732">Signal</keyword>
<evidence type="ECO:0000256" key="2">
    <source>
        <dbReference type="SAM" id="SignalP"/>
    </source>
</evidence>
<comment type="caution">
    <text evidence="3">The sequence shown here is derived from an EMBL/GenBank/DDBJ whole genome shotgun (WGS) entry which is preliminary data.</text>
</comment>
<evidence type="ECO:0000313" key="3">
    <source>
        <dbReference type="EMBL" id="MDD0815003.1"/>
    </source>
</evidence>
<feature type="region of interest" description="Disordered" evidence="1">
    <location>
        <begin position="32"/>
        <end position="56"/>
    </location>
</feature>
<evidence type="ECO:0000313" key="4">
    <source>
        <dbReference type="Proteomes" id="UP001528672"/>
    </source>
</evidence>
<dbReference type="Proteomes" id="UP001528672">
    <property type="component" value="Unassembled WGS sequence"/>
</dbReference>
<dbReference type="RefSeq" id="WP_273926666.1">
    <property type="nucleotide sequence ID" value="NZ_JAQSIO010000003.1"/>
</dbReference>
<accession>A0ABT5MEJ5</accession>